<dbReference type="EMBL" id="WOCE01000024">
    <property type="protein sequence ID" value="KAE9586560.1"/>
    <property type="molecule type" value="Genomic_DNA"/>
</dbReference>
<keyword evidence="1" id="KW-0175">Coiled coil</keyword>
<comment type="caution">
    <text evidence="2">The sequence shown here is derived from an EMBL/GenBank/DDBJ whole genome shotgun (WGS) entry which is preliminary data.</text>
</comment>
<name>A0A6A4NAE3_LUPAL</name>
<dbReference type="PANTHER" id="PTHR37718:SF2">
    <property type="entry name" value="OS03G0205150 PROTEIN"/>
    <property type="match status" value="1"/>
</dbReference>
<evidence type="ECO:0000313" key="2">
    <source>
        <dbReference type="EMBL" id="KAE9586560.1"/>
    </source>
</evidence>
<dbReference type="OrthoDB" id="1376771at2759"/>
<dbReference type="Proteomes" id="UP000447434">
    <property type="component" value="Chromosome 24"/>
</dbReference>
<dbReference type="PANTHER" id="PTHR37718">
    <property type="entry name" value="BNAC03G61340D PROTEIN"/>
    <property type="match status" value="1"/>
</dbReference>
<evidence type="ECO:0000256" key="1">
    <source>
        <dbReference type="SAM" id="Coils"/>
    </source>
</evidence>
<protein>
    <submittedName>
        <fullName evidence="2">Uncharacterized protein</fullName>
    </submittedName>
</protein>
<evidence type="ECO:0000313" key="3">
    <source>
        <dbReference type="Proteomes" id="UP000447434"/>
    </source>
</evidence>
<dbReference type="AlphaFoldDB" id="A0A6A4NAE3"/>
<proteinExistence type="predicted"/>
<feature type="coiled-coil region" evidence="1">
    <location>
        <begin position="22"/>
        <end position="49"/>
    </location>
</feature>
<organism evidence="2 3">
    <name type="scientific">Lupinus albus</name>
    <name type="common">White lupine</name>
    <name type="synonym">Lupinus termis</name>
    <dbReference type="NCBI Taxonomy" id="3870"/>
    <lineage>
        <taxon>Eukaryota</taxon>
        <taxon>Viridiplantae</taxon>
        <taxon>Streptophyta</taxon>
        <taxon>Embryophyta</taxon>
        <taxon>Tracheophyta</taxon>
        <taxon>Spermatophyta</taxon>
        <taxon>Magnoliopsida</taxon>
        <taxon>eudicotyledons</taxon>
        <taxon>Gunneridae</taxon>
        <taxon>Pentapetalae</taxon>
        <taxon>rosids</taxon>
        <taxon>fabids</taxon>
        <taxon>Fabales</taxon>
        <taxon>Fabaceae</taxon>
        <taxon>Papilionoideae</taxon>
        <taxon>50 kb inversion clade</taxon>
        <taxon>genistoids sensu lato</taxon>
        <taxon>core genistoids</taxon>
        <taxon>Genisteae</taxon>
        <taxon>Lupinus</taxon>
    </lineage>
</organism>
<accession>A0A6A4NAE3</accession>
<gene>
    <name evidence="2" type="ORF">Lalb_Chr24g0403261</name>
</gene>
<sequence>MDHKSFDPSHSAELFQHIDKHKEVLKETHQSLLHELQKLQVEEEMLMRKMYEIMMATGCTKKNDGSGAEHSNTQSQ</sequence>
<keyword evidence="3" id="KW-1185">Reference proteome</keyword>
<reference evidence="3" key="1">
    <citation type="journal article" date="2020" name="Nat. Commun.">
        <title>Genome sequence of the cluster root forming white lupin.</title>
        <authorList>
            <person name="Hufnagel B."/>
            <person name="Marques A."/>
            <person name="Soriano A."/>
            <person name="Marques L."/>
            <person name="Divol F."/>
            <person name="Doumas P."/>
            <person name="Sallet E."/>
            <person name="Mancinotti D."/>
            <person name="Carrere S."/>
            <person name="Marande W."/>
            <person name="Arribat S."/>
            <person name="Keller J."/>
            <person name="Huneau C."/>
            <person name="Blein T."/>
            <person name="Aime D."/>
            <person name="Laguerre M."/>
            <person name="Taylor J."/>
            <person name="Schubert V."/>
            <person name="Nelson M."/>
            <person name="Geu-Flores F."/>
            <person name="Crespi M."/>
            <person name="Gallardo-Guerrero K."/>
            <person name="Delaux P.-M."/>
            <person name="Salse J."/>
            <person name="Berges H."/>
            <person name="Guyot R."/>
            <person name="Gouzy J."/>
            <person name="Peret B."/>
        </authorList>
    </citation>
    <scope>NUCLEOTIDE SEQUENCE [LARGE SCALE GENOMIC DNA]</scope>
    <source>
        <strain evidence="3">cv. Amiga</strain>
    </source>
</reference>